<keyword evidence="1" id="KW-0175">Coiled coil</keyword>
<dbReference type="AlphaFoldDB" id="A0A1S3D0S1"/>
<dbReference type="PaxDb" id="121845-A0A1S3D0S1"/>
<accession>A0A1S3D0S1</accession>
<sequence length="222" mass="25831">MVTRDLLDDLEREVHLYETFYNTKYLQLKKTNQELEQEVKYMELLSESQENNLKYVIRQNLLADAKLETLKANLTEAQDALNRLTVRPEDIATAKTAKLKARAARLNADLDATLSREVELAKRLVALKRENSDLEHKYLSRMNPTLTKCCEHWDWTQFTNQFTSITEMYEYLVQIWAARGSAPPRVDEAVLETLVEKDLKIINNPDDSEFMDESEQKGEEGL</sequence>
<feature type="coiled-coil region" evidence="1">
    <location>
        <begin position="25"/>
        <end position="87"/>
    </location>
</feature>
<proteinExistence type="predicted"/>
<evidence type="ECO:0000256" key="1">
    <source>
        <dbReference type="SAM" id="Coils"/>
    </source>
</evidence>
<gene>
    <name evidence="3" type="primary">LOC103509027</name>
</gene>
<evidence type="ECO:0000313" key="2">
    <source>
        <dbReference type="Proteomes" id="UP000079169"/>
    </source>
</evidence>
<protein>
    <submittedName>
        <fullName evidence="3">Uncharacterized protein LOC103509027</fullName>
    </submittedName>
</protein>
<dbReference type="KEGG" id="dci:103509027"/>
<name>A0A1S3D0S1_DIACI</name>
<evidence type="ECO:0000313" key="3">
    <source>
        <dbReference type="RefSeq" id="XP_008471841.1"/>
    </source>
</evidence>
<keyword evidence="2" id="KW-1185">Reference proteome</keyword>
<dbReference type="Proteomes" id="UP000079169">
    <property type="component" value="Unplaced"/>
</dbReference>
<dbReference type="GeneID" id="103509027"/>
<dbReference type="RefSeq" id="XP_008471841.1">
    <property type="nucleotide sequence ID" value="XM_008473619.2"/>
</dbReference>
<organism evidence="2 3">
    <name type="scientific">Diaphorina citri</name>
    <name type="common">Asian citrus psyllid</name>
    <dbReference type="NCBI Taxonomy" id="121845"/>
    <lineage>
        <taxon>Eukaryota</taxon>
        <taxon>Metazoa</taxon>
        <taxon>Ecdysozoa</taxon>
        <taxon>Arthropoda</taxon>
        <taxon>Hexapoda</taxon>
        <taxon>Insecta</taxon>
        <taxon>Pterygota</taxon>
        <taxon>Neoptera</taxon>
        <taxon>Paraneoptera</taxon>
        <taxon>Hemiptera</taxon>
        <taxon>Sternorrhyncha</taxon>
        <taxon>Psylloidea</taxon>
        <taxon>Psyllidae</taxon>
        <taxon>Diaphorininae</taxon>
        <taxon>Diaphorina</taxon>
    </lineage>
</organism>
<reference evidence="3" key="1">
    <citation type="submission" date="2025-08" db="UniProtKB">
        <authorList>
            <consortium name="RefSeq"/>
        </authorList>
    </citation>
    <scope>IDENTIFICATION</scope>
</reference>